<organism evidence="1 2">
    <name type="scientific">Candidatus Lambdaproteobacteria bacterium RIFOXYD2_FULL_56_26</name>
    <dbReference type="NCBI Taxonomy" id="1817773"/>
    <lineage>
        <taxon>Bacteria</taxon>
        <taxon>Pseudomonadati</taxon>
        <taxon>Pseudomonadota</taxon>
        <taxon>Candidatus Lambdaproteobacteria</taxon>
    </lineage>
</organism>
<evidence type="ECO:0000313" key="1">
    <source>
        <dbReference type="EMBL" id="OGH03350.1"/>
    </source>
</evidence>
<dbReference type="AlphaFoldDB" id="A0A1F6GZA1"/>
<dbReference type="EMBL" id="MFNF01000017">
    <property type="protein sequence ID" value="OGH03350.1"/>
    <property type="molecule type" value="Genomic_DNA"/>
</dbReference>
<sequence>MAMDSNGIATQFQSLLQSRYGEQAVAPQDLKDLINLIVLEVKKAVVTGTITGTSPSGPVTGTFTSTLVS</sequence>
<proteinExistence type="predicted"/>
<reference evidence="1 2" key="1">
    <citation type="journal article" date="2016" name="Nat. Commun.">
        <title>Thousands of microbial genomes shed light on interconnected biogeochemical processes in an aquifer system.</title>
        <authorList>
            <person name="Anantharaman K."/>
            <person name="Brown C.T."/>
            <person name="Hug L.A."/>
            <person name="Sharon I."/>
            <person name="Castelle C.J."/>
            <person name="Probst A.J."/>
            <person name="Thomas B.C."/>
            <person name="Singh A."/>
            <person name="Wilkins M.J."/>
            <person name="Karaoz U."/>
            <person name="Brodie E.L."/>
            <person name="Williams K.H."/>
            <person name="Hubbard S.S."/>
            <person name="Banfield J.F."/>
        </authorList>
    </citation>
    <scope>NUCLEOTIDE SEQUENCE [LARGE SCALE GENOMIC DNA]</scope>
</reference>
<accession>A0A1F6GZA1</accession>
<dbReference type="Proteomes" id="UP000177583">
    <property type="component" value="Unassembled WGS sequence"/>
</dbReference>
<comment type="caution">
    <text evidence="1">The sequence shown here is derived from an EMBL/GenBank/DDBJ whole genome shotgun (WGS) entry which is preliminary data.</text>
</comment>
<gene>
    <name evidence="1" type="ORF">A2557_02380</name>
</gene>
<evidence type="ECO:0000313" key="2">
    <source>
        <dbReference type="Proteomes" id="UP000177583"/>
    </source>
</evidence>
<protein>
    <submittedName>
        <fullName evidence="1">Uncharacterized protein</fullName>
    </submittedName>
</protein>
<name>A0A1F6GZA1_9PROT</name>